<dbReference type="InterPro" id="IPR000522">
    <property type="entry name" value="ABC_transptr_permease_BtuC"/>
</dbReference>
<evidence type="ECO:0000256" key="7">
    <source>
        <dbReference type="ARBA" id="ARBA00023136"/>
    </source>
</evidence>
<evidence type="ECO:0000256" key="11">
    <source>
        <dbReference type="SAM" id="Phobius"/>
    </source>
</evidence>
<feature type="transmembrane region" description="Helical" evidence="11">
    <location>
        <begin position="329"/>
        <end position="347"/>
    </location>
</feature>
<feature type="transmembrane region" description="Helical" evidence="11">
    <location>
        <begin position="146"/>
        <end position="165"/>
    </location>
</feature>
<dbReference type="Proteomes" id="UP000006565">
    <property type="component" value="Chromosome"/>
</dbReference>
<dbReference type="SUPFAM" id="SSF81345">
    <property type="entry name" value="ABC transporter involved in vitamin B12 uptake, BtuC"/>
    <property type="match status" value="1"/>
</dbReference>
<dbReference type="PANTHER" id="PTHR30472">
    <property type="entry name" value="FERRIC ENTEROBACTIN TRANSPORT SYSTEM PERMEASE PROTEIN"/>
    <property type="match status" value="1"/>
</dbReference>
<evidence type="ECO:0000256" key="9">
    <source>
        <dbReference type="ARBA" id="ARBA00064420"/>
    </source>
</evidence>
<dbReference type="OrthoDB" id="57034at2157"/>
<dbReference type="AlphaFoldDB" id="E1RGX2"/>
<dbReference type="HOGENOM" id="CLU_013016_0_2_2"/>
<sequence>MNEERTLDHCGAVTGKVHETINQLITGLRKRETLVRYLIYLSVPVFLVISLFIGRYQMDPFQTIQVLVLGVSDQVLSFIHNAGHAVLPSLFTGEFTPQSYELKGETVLFNIRLPRILGAALVGAALAVAGAAFQGLFKNPLVSPDILGVSSGAGFGAALAILLIGNALAIQASAFAFGIVAVASTCLIGKIYKGSGTLVLVLAGIITGAFFSALLSLVKYMADPYDTLPAIIFWLMGSLGSVSMDDLVLVSPAIIAGIVVIYLLRWRINVMSLGEEEALALGVDTKKTMRIIIICATLMTASAVCISGVVGWIGLVIPHLGRMLTGPDFKTLVPVSAFLGATYLILIDDLARTVATVEIPLGVLTALIGAPFFAYLLSKKSVGWV</sequence>
<dbReference type="GO" id="GO:0033214">
    <property type="term" value="P:siderophore-iron import into cell"/>
    <property type="evidence" value="ECO:0007669"/>
    <property type="project" value="TreeGrafter"/>
</dbReference>
<dbReference type="GO" id="GO:0005886">
    <property type="term" value="C:plasma membrane"/>
    <property type="evidence" value="ECO:0007669"/>
    <property type="project" value="UniProtKB-SubCell"/>
</dbReference>
<keyword evidence="5 11" id="KW-0812">Transmembrane</keyword>
<feature type="transmembrane region" description="Helical" evidence="11">
    <location>
        <begin position="291"/>
        <end position="317"/>
    </location>
</feature>
<dbReference type="Pfam" id="PF01032">
    <property type="entry name" value="FecCD"/>
    <property type="match status" value="1"/>
</dbReference>
<evidence type="ECO:0000256" key="1">
    <source>
        <dbReference type="ARBA" id="ARBA00004651"/>
    </source>
</evidence>
<feature type="transmembrane region" description="Helical" evidence="11">
    <location>
        <begin position="198"/>
        <end position="218"/>
    </location>
</feature>
<comment type="subcellular location">
    <subcellularLocation>
        <location evidence="1">Cell membrane</location>
        <topology evidence="1">Multi-pass membrane protein</topology>
    </subcellularLocation>
</comment>
<dbReference type="RefSeq" id="WP_013330674.1">
    <property type="nucleotide sequence ID" value="NC_014507.1"/>
</dbReference>
<keyword evidence="13" id="KW-1185">Reference proteome</keyword>
<dbReference type="GeneID" id="9745253"/>
<accession>E1RGX2</accession>
<comment type="subunit">
    <text evidence="9">The complex is composed of two ATP-binding proteins (BtuD), two transmembrane proteins (BtuC) and a solute-binding protein (BtuF).</text>
</comment>
<evidence type="ECO:0000313" key="13">
    <source>
        <dbReference type="Proteomes" id="UP000006565"/>
    </source>
</evidence>
<dbReference type="Gene3D" id="1.10.3470.10">
    <property type="entry name" value="ABC transporter involved in vitamin B12 uptake, BtuC"/>
    <property type="match status" value="1"/>
</dbReference>
<evidence type="ECO:0000256" key="8">
    <source>
        <dbReference type="ARBA" id="ARBA00053891"/>
    </source>
</evidence>
<reference evidence="12 13" key="1">
    <citation type="journal article" date="2010" name="Stand. Genomic Sci.">
        <title>Complete genome sequence of Methanoplanus petrolearius type strain (SEBR 4847).</title>
        <authorList>
            <person name="Brambilla E."/>
            <person name="Djao O.D."/>
            <person name="Daligault H."/>
            <person name="Lapidus A."/>
            <person name="Lucas S."/>
            <person name="Hammon N."/>
            <person name="Nolan M."/>
            <person name="Tice H."/>
            <person name="Cheng J.F."/>
            <person name="Han C."/>
            <person name="Tapia R."/>
            <person name="Goodwin L."/>
            <person name="Pitluck S."/>
            <person name="Liolios K."/>
            <person name="Ivanova N."/>
            <person name="Mavromatis K."/>
            <person name="Mikhailova N."/>
            <person name="Pati A."/>
            <person name="Chen A."/>
            <person name="Palaniappan K."/>
            <person name="Land M."/>
            <person name="Hauser L."/>
            <person name="Chang Y.J."/>
            <person name="Jeffries C.D."/>
            <person name="Rohde M."/>
            <person name="Spring S."/>
            <person name="Sikorski J."/>
            <person name="Goker M."/>
            <person name="Woyke T."/>
            <person name="Bristow J."/>
            <person name="Eisen J.A."/>
            <person name="Markowitz V."/>
            <person name="Hugenholtz P."/>
            <person name="Kyrpides N.C."/>
            <person name="Klenk H.P."/>
        </authorList>
    </citation>
    <scope>NUCLEOTIDE SEQUENCE [LARGE SCALE GENOMIC DNA]</scope>
    <source>
        <strain evidence="13">DSM 11571 / OCM 486 / SEBR 4847</strain>
    </source>
</reference>
<evidence type="ECO:0000256" key="10">
    <source>
        <dbReference type="ARBA" id="ARBA00071366"/>
    </source>
</evidence>
<comment type="similarity">
    <text evidence="2">Belongs to the binding-protein-dependent transport system permease family. FecCD subfamily.</text>
</comment>
<keyword evidence="4" id="KW-1003">Cell membrane</keyword>
<evidence type="ECO:0000313" key="12">
    <source>
        <dbReference type="EMBL" id="ADN37501.1"/>
    </source>
</evidence>
<dbReference type="PANTHER" id="PTHR30472:SF70">
    <property type="entry name" value="MOLYBDATE IMPORT SYSTEM PERMEASE PROTEIN MOLB"/>
    <property type="match status" value="1"/>
</dbReference>
<name>E1RGX2_METP4</name>
<organism evidence="12 13">
    <name type="scientific">Methanolacinia petrolearia (strain DSM 11571 / OCM 486 / SEBR 4847)</name>
    <name type="common">Methanoplanus petrolearius</name>
    <dbReference type="NCBI Taxonomy" id="679926"/>
    <lineage>
        <taxon>Archaea</taxon>
        <taxon>Methanobacteriati</taxon>
        <taxon>Methanobacteriota</taxon>
        <taxon>Stenosarchaea group</taxon>
        <taxon>Methanomicrobia</taxon>
        <taxon>Methanomicrobiales</taxon>
        <taxon>Methanomicrobiaceae</taxon>
        <taxon>Methanolacinia</taxon>
    </lineage>
</organism>
<evidence type="ECO:0000256" key="6">
    <source>
        <dbReference type="ARBA" id="ARBA00022989"/>
    </source>
</evidence>
<feature type="transmembrane region" description="Helical" evidence="11">
    <location>
        <begin position="116"/>
        <end position="134"/>
    </location>
</feature>
<feature type="transmembrane region" description="Helical" evidence="11">
    <location>
        <begin position="172"/>
        <end position="192"/>
    </location>
</feature>
<evidence type="ECO:0000256" key="3">
    <source>
        <dbReference type="ARBA" id="ARBA00022448"/>
    </source>
</evidence>
<evidence type="ECO:0000256" key="5">
    <source>
        <dbReference type="ARBA" id="ARBA00022692"/>
    </source>
</evidence>
<proteinExistence type="inferred from homology"/>
<keyword evidence="7 11" id="KW-0472">Membrane</keyword>
<evidence type="ECO:0000256" key="4">
    <source>
        <dbReference type="ARBA" id="ARBA00022475"/>
    </source>
</evidence>
<feature type="transmembrane region" description="Helical" evidence="11">
    <location>
        <begin position="247"/>
        <end position="264"/>
    </location>
</feature>
<dbReference type="KEGG" id="mpi:Mpet_2758"/>
<comment type="function">
    <text evidence="8">Required for corrinoid utilization. Probably part of the ABC transporter complex BtuCDF involved in cobalamin (vitamin B12) import. Probably involved in the translocation of the substrate across the membrane.</text>
</comment>
<dbReference type="eggNOG" id="arCOG01007">
    <property type="taxonomic scope" value="Archaea"/>
</dbReference>
<feature type="transmembrane region" description="Helical" evidence="11">
    <location>
        <begin position="37"/>
        <end position="54"/>
    </location>
</feature>
<evidence type="ECO:0000256" key="2">
    <source>
        <dbReference type="ARBA" id="ARBA00007935"/>
    </source>
</evidence>
<dbReference type="InterPro" id="IPR037294">
    <property type="entry name" value="ABC_BtuC-like"/>
</dbReference>
<protein>
    <recommendedName>
        <fullName evidence="10">Cobalamin import system permease protein BtuC</fullName>
    </recommendedName>
</protein>
<keyword evidence="6 11" id="KW-1133">Transmembrane helix</keyword>
<dbReference type="CDD" id="cd06550">
    <property type="entry name" value="TM_ABC_iron-siderophores_like"/>
    <property type="match status" value="1"/>
</dbReference>
<dbReference type="EMBL" id="CP002117">
    <property type="protein sequence ID" value="ADN37501.1"/>
    <property type="molecule type" value="Genomic_DNA"/>
</dbReference>
<dbReference type="STRING" id="679926.Mpet_2758"/>
<dbReference type="FunFam" id="1.10.3470.10:FF:000001">
    <property type="entry name" value="Vitamin B12 ABC transporter permease BtuC"/>
    <property type="match status" value="1"/>
</dbReference>
<dbReference type="GO" id="GO:0022857">
    <property type="term" value="F:transmembrane transporter activity"/>
    <property type="evidence" value="ECO:0007669"/>
    <property type="project" value="InterPro"/>
</dbReference>
<gene>
    <name evidence="12" type="ordered locus">Mpet_2758</name>
</gene>
<feature type="transmembrane region" description="Helical" evidence="11">
    <location>
        <begin position="359"/>
        <end position="377"/>
    </location>
</feature>
<keyword evidence="3" id="KW-0813">Transport</keyword>